<evidence type="ECO:0000313" key="3">
    <source>
        <dbReference type="Proteomes" id="UP000000370"/>
    </source>
</evidence>
<dbReference type="HOGENOM" id="CLU_1458913_0_0_9"/>
<evidence type="ECO:0008006" key="4">
    <source>
        <dbReference type="Google" id="ProtNLM"/>
    </source>
</evidence>
<dbReference type="EMBL" id="CP000885">
    <property type="protein sequence ID" value="ABX41198.1"/>
    <property type="molecule type" value="Genomic_DNA"/>
</dbReference>
<keyword evidence="3" id="KW-1185">Reference proteome</keyword>
<name>A9KKM7_LACP7</name>
<dbReference type="eggNOG" id="ENOG503057V">
    <property type="taxonomic scope" value="Bacteria"/>
</dbReference>
<feature type="transmembrane region" description="Helical" evidence="1">
    <location>
        <begin position="76"/>
        <end position="101"/>
    </location>
</feature>
<keyword evidence="1" id="KW-0472">Membrane</keyword>
<dbReference type="AlphaFoldDB" id="A9KKM7"/>
<keyword evidence="1" id="KW-1133">Transmembrane helix</keyword>
<dbReference type="OrthoDB" id="2065501at2"/>
<feature type="transmembrane region" description="Helical" evidence="1">
    <location>
        <begin position="50"/>
        <end position="70"/>
    </location>
</feature>
<reference evidence="3" key="1">
    <citation type="submission" date="2007-11" db="EMBL/GenBank/DDBJ databases">
        <title>Complete genome sequence of Clostridium phytofermentans ISDg.</title>
        <authorList>
            <person name="Leschine S.B."/>
            <person name="Warnick T.A."/>
            <person name="Blanchard J.L."/>
            <person name="Schnell D.J."/>
            <person name="Petit E.L."/>
            <person name="LaTouf W.G."/>
            <person name="Copeland A."/>
            <person name="Lucas S."/>
            <person name="Lapidus A."/>
            <person name="Barry K."/>
            <person name="Glavina del Rio T."/>
            <person name="Dalin E."/>
            <person name="Tice H."/>
            <person name="Pitluck S."/>
            <person name="Kiss H."/>
            <person name="Brettin T."/>
            <person name="Bruce D."/>
            <person name="Detter J.C."/>
            <person name="Han C."/>
            <person name="Kuske C."/>
            <person name="Schmutz J."/>
            <person name="Larimer F."/>
            <person name="Land M."/>
            <person name="Hauser L."/>
            <person name="Kyrpides N."/>
            <person name="Kim E.A."/>
            <person name="Richardson P."/>
        </authorList>
    </citation>
    <scope>NUCLEOTIDE SEQUENCE [LARGE SCALE GENOMIC DNA]</scope>
    <source>
        <strain evidence="3">ATCC 700394 / DSM 18823 / ISDg</strain>
    </source>
</reference>
<dbReference type="Proteomes" id="UP000000370">
    <property type="component" value="Chromosome"/>
</dbReference>
<organism evidence="2 3">
    <name type="scientific">Lachnoclostridium phytofermentans (strain ATCC 700394 / DSM 18823 / ISDg)</name>
    <name type="common">Clostridium phytofermentans</name>
    <dbReference type="NCBI Taxonomy" id="357809"/>
    <lineage>
        <taxon>Bacteria</taxon>
        <taxon>Bacillati</taxon>
        <taxon>Bacillota</taxon>
        <taxon>Clostridia</taxon>
        <taxon>Lachnospirales</taxon>
        <taxon>Lachnospiraceae</taxon>
    </lineage>
</organism>
<keyword evidence="1" id="KW-0812">Transmembrane</keyword>
<evidence type="ECO:0000313" key="2">
    <source>
        <dbReference type="EMBL" id="ABX41198.1"/>
    </source>
</evidence>
<accession>A9KKM7</accession>
<evidence type="ECO:0000256" key="1">
    <source>
        <dbReference type="SAM" id="Phobius"/>
    </source>
</evidence>
<feature type="transmembrane region" description="Helical" evidence="1">
    <location>
        <begin position="154"/>
        <end position="171"/>
    </location>
</feature>
<feature type="transmembrane region" description="Helical" evidence="1">
    <location>
        <begin position="122"/>
        <end position="142"/>
    </location>
</feature>
<dbReference type="RefSeq" id="WP_012198843.1">
    <property type="nucleotide sequence ID" value="NC_010001.1"/>
</dbReference>
<dbReference type="KEGG" id="cpy:Cphy_0811"/>
<proteinExistence type="predicted"/>
<protein>
    <recommendedName>
        <fullName evidence="4">DUF3278 domain-containing protein</fullName>
    </recommendedName>
</protein>
<gene>
    <name evidence="2" type="ordered locus">Cphy_0811</name>
</gene>
<sequence length="185" mass="21756">MKKRAYVNDYDINTEVTKEGNKYKEKKNITYHGKYYRIQMDDDKIKKAKWINVVFGIVFFLLFTFLGFLNNDSSRIFYVVLPYVILFLPIFYTNMGTIKLLNISGDMTTKEYEFTIQRMRKTTLSMLILAIACSIGEILYLVRNKITDFTSKDYVFLSGILVIAALTLLFMQHQKTINKNIKEIE</sequence>